<sequence>MRSIHWLAWYQSGRVALVVESVRKKIWSFYRTISRSIHDVLCIHSTSSSFFRRAKIGSAPSWAWHIDSRMRIRSLRFPIRETASQCKPREPFPYVELSSSMKALYTESRTHL</sequence>
<organism evidence="1 2">
    <name type="scientific">Aspergillus lucknowensis</name>
    <dbReference type="NCBI Taxonomy" id="176173"/>
    <lineage>
        <taxon>Eukaryota</taxon>
        <taxon>Fungi</taxon>
        <taxon>Dikarya</taxon>
        <taxon>Ascomycota</taxon>
        <taxon>Pezizomycotina</taxon>
        <taxon>Eurotiomycetes</taxon>
        <taxon>Eurotiomycetidae</taxon>
        <taxon>Eurotiales</taxon>
        <taxon>Aspergillaceae</taxon>
        <taxon>Aspergillus</taxon>
        <taxon>Aspergillus subgen. Nidulantes</taxon>
    </lineage>
</organism>
<dbReference type="Proteomes" id="UP001610432">
    <property type="component" value="Unassembled WGS sequence"/>
</dbReference>
<proteinExistence type="predicted"/>
<name>A0ABR4L8K4_9EURO</name>
<evidence type="ECO:0000313" key="1">
    <source>
        <dbReference type="EMBL" id="KAL2860858.1"/>
    </source>
</evidence>
<dbReference type="RefSeq" id="XP_070880752.1">
    <property type="nucleotide sequence ID" value="XM_071027421.1"/>
</dbReference>
<accession>A0ABR4L8K4</accession>
<gene>
    <name evidence="1" type="ORF">BJX67DRAFT_326267</name>
</gene>
<evidence type="ECO:0000313" key="2">
    <source>
        <dbReference type="Proteomes" id="UP001610432"/>
    </source>
</evidence>
<dbReference type="GeneID" id="98142493"/>
<comment type="caution">
    <text evidence="1">The sequence shown here is derived from an EMBL/GenBank/DDBJ whole genome shotgun (WGS) entry which is preliminary data.</text>
</comment>
<reference evidence="1 2" key="1">
    <citation type="submission" date="2024-07" db="EMBL/GenBank/DDBJ databases">
        <title>Section-level genome sequencing and comparative genomics of Aspergillus sections Usti and Cavernicolus.</title>
        <authorList>
            <consortium name="Lawrence Berkeley National Laboratory"/>
            <person name="Nybo J.L."/>
            <person name="Vesth T.C."/>
            <person name="Theobald S."/>
            <person name="Frisvad J.C."/>
            <person name="Larsen T.O."/>
            <person name="Kjaerboelling I."/>
            <person name="Rothschild-Mancinelli K."/>
            <person name="Lyhne E.K."/>
            <person name="Kogle M.E."/>
            <person name="Barry K."/>
            <person name="Clum A."/>
            <person name="Na H."/>
            <person name="Ledsgaard L."/>
            <person name="Lin J."/>
            <person name="Lipzen A."/>
            <person name="Kuo A."/>
            <person name="Riley R."/>
            <person name="Mondo S."/>
            <person name="Labutti K."/>
            <person name="Haridas S."/>
            <person name="Pangalinan J."/>
            <person name="Salamov A.A."/>
            <person name="Simmons B.A."/>
            <person name="Magnuson J.K."/>
            <person name="Chen J."/>
            <person name="Drula E."/>
            <person name="Henrissat B."/>
            <person name="Wiebenga A."/>
            <person name="Lubbers R.J."/>
            <person name="Gomes A.C."/>
            <person name="Macurrencykelacurrency M.R."/>
            <person name="Stajich J."/>
            <person name="Grigoriev I.V."/>
            <person name="Mortensen U.H."/>
            <person name="De Vries R.P."/>
            <person name="Baker S.E."/>
            <person name="Andersen M.R."/>
        </authorList>
    </citation>
    <scope>NUCLEOTIDE SEQUENCE [LARGE SCALE GENOMIC DNA]</scope>
    <source>
        <strain evidence="1 2">CBS 449.75</strain>
    </source>
</reference>
<keyword evidence="2" id="KW-1185">Reference proteome</keyword>
<protein>
    <submittedName>
        <fullName evidence="1">Uncharacterized protein</fullName>
    </submittedName>
</protein>
<dbReference type="EMBL" id="JBFXLQ010000082">
    <property type="protein sequence ID" value="KAL2860858.1"/>
    <property type="molecule type" value="Genomic_DNA"/>
</dbReference>